<keyword evidence="6" id="KW-0653">Protein transport</keyword>
<dbReference type="EMBL" id="CAJFCV020000001">
    <property type="protein sequence ID" value="CAG9087860.1"/>
    <property type="molecule type" value="Genomic_DNA"/>
</dbReference>
<dbReference type="PANTHER" id="PTHR12430">
    <property type="entry name" value="MITOCHONDRIAL IMPORT RECEPTOR SUBUNIT TOM20"/>
    <property type="match status" value="1"/>
</dbReference>
<dbReference type="PIRSF" id="PIRSF037707">
    <property type="entry name" value="MAS20_rcpt"/>
    <property type="match status" value="1"/>
</dbReference>
<dbReference type="Pfam" id="PF02064">
    <property type="entry name" value="MAS20"/>
    <property type="match status" value="1"/>
</dbReference>
<dbReference type="eggNOG" id="KOG4056">
    <property type="taxonomic scope" value="Eukaryota"/>
</dbReference>
<protein>
    <submittedName>
        <fullName evidence="11">(pine wood nematode) hypothetical protein</fullName>
    </submittedName>
</protein>
<accession>A0A1I7S0X8</accession>
<dbReference type="GO" id="GO:0030150">
    <property type="term" value="P:protein import into mitochondrial matrix"/>
    <property type="evidence" value="ECO:0007669"/>
    <property type="project" value="TreeGrafter"/>
</dbReference>
<dbReference type="Gene3D" id="1.20.960.10">
    <property type="entry name" value="Mitochondrial outer membrane translocase complex, subunit Tom20 domain"/>
    <property type="match status" value="1"/>
</dbReference>
<sequence>MATSSRDLLLWGAGIGATAFVGYALYFDYRRTHAPDYKDSIRQKRKAAASRQRDEPFNLPNMGDAAAVQNFFLQEIQIGEELIAQGLEDEGIKHLCNAVVLCGQPDHLINIFRQTMAEHFDRIVAELPHAQARVQAAVIAQRGGIRAESEERGAIVDADDLE</sequence>
<evidence type="ECO:0000256" key="3">
    <source>
        <dbReference type="ARBA" id="ARBA00022448"/>
    </source>
</evidence>
<dbReference type="AlphaFoldDB" id="A0A1I7S0X8"/>
<evidence type="ECO:0000256" key="4">
    <source>
        <dbReference type="ARBA" id="ARBA00022692"/>
    </source>
</evidence>
<dbReference type="SUPFAM" id="SSF47157">
    <property type="entry name" value="Mitochondrial import receptor subunit Tom20"/>
    <property type="match status" value="1"/>
</dbReference>
<proteinExistence type="inferred from homology"/>
<dbReference type="GO" id="GO:0006886">
    <property type="term" value="P:intracellular protein transport"/>
    <property type="evidence" value="ECO:0007669"/>
    <property type="project" value="InterPro"/>
</dbReference>
<dbReference type="PRINTS" id="PR00351">
    <property type="entry name" value="OM20RECEPTOR"/>
</dbReference>
<dbReference type="WBParaSite" id="BXY_0665300.1">
    <property type="protein sequence ID" value="BXY_0665300.1"/>
    <property type="gene ID" value="BXY_0665300"/>
</dbReference>
<dbReference type="GO" id="GO:0030943">
    <property type="term" value="F:mitochondrion targeting sequence binding"/>
    <property type="evidence" value="ECO:0007669"/>
    <property type="project" value="TreeGrafter"/>
</dbReference>
<dbReference type="InterPro" id="IPR023392">
    <property type="entry name" value="Tom20_dom_sf"/>
</dbReference>
<dbReference type="PRINTS" id="PR01989">
    <property type="entry name" value="EUOM20RECPTR"/>
</dbReference>
<keyword evidence="14" id="KW-1185">Reference proteome</keyword>
<organism evidence="13 15">
    <name type="scientific">Bursaphelenchus xylophilus</name>
    <name type="common">Pinewood nematode worm</name>
    <name type="synonym">Aphelenchoides xylophilus</name>
    <dbReference type="NCBI Taxonomy" id="6326"/>
    <lineage>
        <taxon>Eukaryota</taxon>
        <taxon>Metazoa</taxon>
        <taxon>Ecdysozoa</taxon>
        <taxon>Nematoda</taxon>
        <taxon>Chromadorea</taxon>
        <taxon>Rhabditida</taxon>
        <taxon>Tylenchina</taxon>
        <taxon>Tylenchomorpha</taxon>
        <taxon>Aphelenchoidea</taxon>
        <taxon>Aphelenchoididae</taxon>
        <taxon>Bursaphelenchus</taxon>
    </lineage>
</organism>
<dbReference type="GO" id="GO:0016031">
    <property type="term" value="P:tRNA import into mitochondrion"/>
    <property type="evidence" value="ECO:0007669"/>
    <property type="project" value="TreeGrafter"/>
</dbReference>
<dbReference type="Proteomes" id="UP000095284">
    <property type="component" value="Unplaced"/>
</dbReference>
<reference evidence="15" key="1">
    <citation type="submission" date="2016-11" db="UniProtKB">
        <authorList>
            <consortium name="WormBaseParasite"/>
        </authorList>
    </citation>
    <scope>IDENTIFICATION</scope>
</reference>
<evidence type="ECO:0000256" key="10">
    <source>
        <dbReference type="PIRNR" id="PIRNR037707"/>
    </source>
</evidence>
<evidence type="ECO:0000313" key="15">
    <source>
        <dbReference type="WBParaSite" id="BXY_0665300.1"/>
    </source>
</evidence>
<dbReference type="SMR" id="A0A1I7S0X8"/>
<dbReference type="InterPro" id="IPR022422">
    <property type="entry name" value="MAS20_rcpt_metazoan"/>
</dbReference>
<keyword evidence="7" id="KW-1133">Transmembrane helix</keyword>
<evidence type="ECO:0000256" key="8">
    <source>
        <dbReference type="ARBA" id="ARBA00023128"/>
    </source>
</evidence>
<keyword evidence="5 10" id="KW-1000">Mitochondrion outer membrane</keyword>
<evidence type="ECO:0000313" key="11">
    <source>
        <dbReference type="EMBL" id="CAD5211205.1"/>
    </source>
</evidence>
<evidence type="ECO:0000313" key="12">
    <source>
        <dbReference type="EMBL" id="CAG9087860.1"/>
    </source>
</evidence>
<evidence type="ECO:0000313" key="13">
    <source>
        <dbReference type="Proteomes" id="UP000095284"/>
    </source>
</evidence>
<dbReference type="GO" id="GO:0008320">
    <property type="term" value="F:protein transmembrane transporter activity"/>
    <property type="evidence" value="ECO:0007669"/>
    <property type="project" value="TreeGrafter"/>
</dbReference>
<evidence type="ECO:0000256" key="9">
    <source>
        <dbReference type="ARBA" id="ARBA00023136"/>
    </source>
</evidence>
<dbReference type="Proteomes" id="UP000659654">
    <property type="component" value="Unassembled WGS sequence"/>
</dbReference>
<evidence type="ECO:0000256" key="1">
    <source>
        <dbReference type="ARBA" id="ARBA00004572"/>
    </source>
</evidence>
<evidence type="ECO:0000256" key="6">
    <source>
        <dbReference type="ARBA" id="ARBA00022927"/>
    </source>
</evidence>
<evidence type="ECO:0000256" key="2">
    <source>
        <dbReference type="ARBA" id="ARBA00005792"/>
    </source>
</evidence>
<dbReference type="EMBL" id="CAJFDI010000001">
    <property type="protein sequence ID" value="CAD5211205.1"/>
    <property type="molecule type" value="Genomic_DNA"/>
</dbReference>
<comment type="similarity">
    <text evidence="2 10">Belongs to the Tom20 family.</text>
</comment>
<evidence type="ECO:0000256" key="7">
    <source>
        <dbReference type="ARBA" id="ARBA00022989"/>
    </source>
</evidence>
<keyword evidence="9 10" id="KW-0472">Membrane</keyword>
<dbReference type="GO" id="GO:0005742">
    <property type="term" value="C:mitochondrial outer membrane translocase complex"/>
    <property type="evidence" value="ECO:0007669"/>
    <property type="project" value="UniProtKB-UniRule"/>
</dbReference>
<comment type="subcellular location">
    <subcellularLocation>
        <location evidence="1">Mitochondrion outer membrane</location>
        <topology evidence="1">Single-pass membrane protein</topology>
    </subcellularLocation>
</comment>
<name>A0A1I7S0X8_BURXY</name>
<reference evidence="12" key="2">
    <citation type="submission" date="2020-08" db="EMBL/GenBank/DDBJ databases">
        <authorList>
            <person name="Kikuchi T."/>
        </authorList>
    </citation>
    <scope>NUCLEOTIDE SEQUENCE</scope>
    <source>
        <strain evidence="11">Ka4C1</strain>
    </source>
</reference>
<evidence type="ECO:0000313" key="14">
    <source>
        <dbReference type="Proteomes" id="UP000659654"/>
    </source>
</evidence>
<keyword evidence="8 10" id="KW-0496">Mitochondrion</keyword>
<dbReference type="PANTHER" id="PTHR12430:SF0">
    <property type="entry name" value="TRANSLOCASE OF OUTER MITOCHONDRIAL MEMBRANE 20"/>
    <property type="match status" value="1"/>
</dbReference>
<gene>
    <name evidence="11" type="ORF">BXYJ_LOCUS2312</name>
</gene>
<evidence type="ECO:0000256" key="5">
    <source>
        <dbReference type="ARBA" id="ARBA00022787"/>
    </source>
</evidence>
<keyword evidence="4" id="KW-0812">Transmembrane</keyword>
<keyword evidence="3" id="KW-0813">Transport</keyword>
<dbReference type="OrthoDB" id="2154253at2759"/>
<dbReference type="GO" id="GO:0006605">
    <property type="term" value="P:protein targeting"/>
    <property type="evidence" value="ECO:0007669"/>
    <property type="project" value="InterPro"/>
</dbReference>
<dbReference type="Proteomes" id="UP000582659">
    <property type="component" value="Unassembled WGS sequence"/>
</dbReference>
<dbReference type="InterPro" id="IPR002056">
    <property type="entry name" value="MAS20"/>
</dbReference>